<dbReference type="PANTHER" id="PTHR38567">
    <property type="entry name" value="DUF4291 DOMAIN-CONTAINING PROTEIN"/>
    <property type="match status" value="1"/>
</dbReference>
<dbReference type="RefSeq" id="XP_033604254.1">
    <property type="nucleotide sequence ID" value="XM_033739632.1"/>
</dbReference>
<dbReference type="InterPro" id="IPR025633">
    <property type="entry name" value="DUF4291"/>
</dbReference>
<dbReference type="Proteomes" id="UP000799437">
    <property type="component" value="Unassembled WGS sequence"/>
</dbReference>
<dbReference type="Pfam" id="PF14124">
    <property type="entry name" value="DUF4291"/>
    <property type="match status" value="1"/>
</dbReference>
<evidence type="ECO:0008006" key="3">
    <source>
        <dbReference type="Google" id="ProtNLM"/>
    </source>
</evidence>
<proteinExistence type="predicted"/>
<dbReference type="GeneID" id="54480686"/>
<gene>
    <name evidence="1" type="ORF">EJ05DRAFT_185488</name>
</gene>
<evidence type="ECO:0000313" key="2">
    <source>
        <dbReference type="Proteomes" id="UP000799437"/>
    </source>
</evidence>
<organism evidence="1 2">
    <name type="scientific">Pseudovirgaria hyperparasitica</name>
    <dbReference type="NCBI Taxonomy" id="470096"/>
    <lineage>
        <taxon>Eukaryota</taxon>
        <taxon>Fungi</taxon>
        <taxon>Dikarya</taxon>
        <taxon>Ascomycota</taxon>
        <taxon>Pezizomycotina</taxon>
        <taxon>Dothideomycetes</taxon>
        <taxon>Dothideomycetes incertae sedis</taxon>
        <taxon>Acrospermales</taxon>
        <taxon>Acrospermaceae</taxon>
        <taxon>Pseudovirgaria</taxon>
    </lineage>
</organism>
<evidence type="ECO:0000313" key="1">
    <source>
        <dbReference type="EMBL" id="KAF2761803.1"/>
    </source>
</evidence>
<dbReference type="EMBL" id="ML996566">
    <property type="protein sequence ID" value="KAF2761803.1"/>
    <property type="molecule type" value="Genomic_DNA"/>
</dbReference>
<keyword evidence="2" id="KW-1185">Reference proteome</keyword>
<reference evidence="1" key="1">
    <citation type="journal article" date="2020" name="Stud. Mycol.">
        <title>101 Dothideomycetes genomes: a test case for predicting lifestyles and emergence of pathogens.</title>
        <authorList>
            <person name="Haridas S."/>
            <person name="Albert R."/>
            <person name="Binder M."/>
            <person name="Bloem J."/>
            <person name="Labutti K."/>
            <person name="Salamov A."/>
            <person name="Andreopoulos B."/>
            <person name="Baker S."/>
            <person name="Barry K."/>
            <person name="Bills G."/>
            <person name="Bluhm B."/>
            <person name="Cannon C."/>
            <person name="Castanera R."/>
            <person name="Culley D."/>
            <person name="Daum C."/>
            <person name="Ezra D."/>
            <person name="Gonzalez J."/>
            <person name="Henrissat B."/>
            <person name="Kuo A."/>
            <person name="Liang C."/>
            <person name="Lipzen A."/>
            <person name="Lutzoni F."/>
            <person name="Magnuson J."/>
            <person name="Mondo S."/>
            <person name="Nolan M."/>
            <person name="Ohm R."/>
            <person name="Pangilinan J."/>
            <person name="Park H.-J."/>
            <person name="Ramirez L."/>
            <person name="Alfaro M."/>
            <person name="Sun H."/>
            <person name="Tritt A."/>
            <person name="Yoshinaga Y."/>
            <person name="Zwiers L.-H."/>
            <person name="Turgeon B."/>
            <person name="Goodwin S."/>
            <person name="Spatafora J."/>
            <person name="Crous P."/>
            <person name="Grigoriev I."/>
        </authorList>
    </citation>
    <scope>NUCLEOTIDE SEQUENCE</scope>
    <source>
        <strain evidence="1">CBS 121739</strain>
    </source>
</reference>
<accession>A0A6A6WGA1</accession>
<dbReference type="AlphaFoldDB" id="A0A6A6WGA1"/>
<protein>
    <recommendedName>
        <fullName evidence="3">ATP-dependent RNA helicase DHX8</fullName>
    </recommendedName>
</protein>
<name>A0A6A6WGA1_9PEZI</name>
<sequence>MPPQNPPQQSPPQRQIRAHTPSNTTITLYQAYPSTIATPAVQAQRLSASPSFSLSRMTWIKPSWAWMLYRAGYSYKDPGQERILALTMQREYLWGMLRTARLSTHSAAGAVDKGEAGSEVEGGKKGGVVVVQWDPERDVWLRRLGWRSVQIGVPRGMSGTWAEEGILEIEDVTDRARELKRVIDEGNVTIEALVEKGLVPKEEVIDVPEDIRKILAMD</sequence>
<dbReference type="PANTHER" id="PTHR38567:SF1">
    <property type="entry name" value="DUF4291 DOMAIN-CONTAINING PROTEIN"/>
    <property type="match status" value="1"/>
</dbReference>
<dbReference type="OrthoDB" id="413653at2759"/>